<dbReference type="Gene3D" id="3.90.320.10">
    <property type="match status" value="1"/>
</dbReference>
<evidence type="ECO:0000313" key="3">
    <source>
        <dbReference type="Proteomes" id="UP001501011"/>
    </source>
</evidence>
<gene>
    <name evidence="2" type="ORF">GCM10023151_18610</name>
</gene>
<reference evidence="3" key="1">
    <citation type="journal article" date="2019" name="Int. J. Syst. Evol. Microbiol.">
        <title>The Global Catalogue of Microorganisms (GCM) 10K type strain sequencing project: providing services to taxonomists for standard genome sequencing and annotation.</title>
        <authorList>
            <consortium name="The Broad Institute Genomics Platform"/>
            <consortium name="The Broad Institute Genome Sequencing Center for Infectious Disease"/>
            <person name="Wu L."/>
            <person name="Ma J."/>
        </authorList>
    </citation>
    <scope>NUCLEOTIDE SEQUENCE [LARGE SCALE GENOMIC DNA]</scope>
    <source>
        <strain evidence="3">JCM 17728</strain>
    </source>
</reference>
<protein>
    <submittedName>
        <fullName evidence="2">PD-(D/E)XK nuclease family protein</fullName>
    </submittedName>
</protein>
<dbReference type="InterPro" id="IPR019925">
    <property type="entry name" value="DNA_repair_protein_predicted"/>
</dbReference>
<proteinExistence type="predicted"/>
<organism evidence="2 3">
    <name type="scientific">Kangiella marina</name>
    <dbReference type="NCBI Taxonomy" id="1079178"/>
    <lineage>
        <taxon>Bacteria</taxon>
        <taxon>Pseudomonadati</taxon>
        <taxon>Pseudomonadota</taxon>
        <taxon>Gammaproteobacteria</taxon>
        <taxon>Kangiellales</taxon>
        <taxon>Kangiellaceae</taxon>
        <taxon>Kangiella</taxon>
    </lineage>
</organism>
<accession>A0ABP8IN45</accession>
<keyword evidence="3" id="KW-1185">Reference proteome</keyword>
<dbReference type="Proteomes" id="UP001501011">
    <property type="component" value="Unassembled WGS sequence"/>
</dbReference>
<sequence length="890" mass="103037">MDFSMLDAEQTLIITASRRQSRFLREQYAHYQLEQEKDVWHSLKAMPWSAFINHCWEMALDAGKPLPIRLSQTQSQHIWQTMVAKSDITQTLLNAKQTQKLSHDAWRLCQQWQIETLDYLPGDQDQVAFETWFKEYQKLLSQKDWVDSYQQPNHLLDVFSAIVDQLPDTIITYGFQQPTPQQSSLFERLQQHKNVTSWQLLEAQAPRQLNIHALPDPKTEILAAVRWAKDKLKQNEQTDIAIVVPELDKWRPYIERVIQREFYAKSLADGEDSHQQLHDFSIDESLSQQPLVAVVIDWLRLTCGSLSKQQLQHLLLSPYLYSEREDHWQATQLELYVRQSTKSYYTLDELLKMSRRLKIQLSWLGAAEQWQQVEHKRQDLKSHISDVLRLLEELHWTGYRSLSSREYQVQQTFVEAIKSAQSLQRVLAESMTYPFACNILFECLDQQSFHQQRPRAPLQIVGMLEAIGLRFSAVWLVGATDQVLPQKAVPNPFLSKALHAQYDLPGSSHLREVEYAKSVLDSLLPNKDVVVSYAEFDGEQEQMISPLLQSLTERHPIEKLDLESDLPQWLAGWSDIKHLEYYEDSRGLPIAQNFEVRGGTGLLRMQAASPFDAYLKYRLQLEPFEVDGLGVSFMDRGNMFHKAMQLIWQRLENQANLLALSADAQEELICKTLDFVLSEASREVYLLNNASFREIEKHRLKALVVESLELDKQRDSFKVIATEAAKTLELAGLQFSMIIDRIDQLDDGSLLIIDYKTGQPSLMSLFREPIAEPQLLLYAIAEHKLEQPVAGIVFMQAHLKASKYIGVTDEPEVLEGVKALRDIKYNPYADNFEHAIQQWKQMLEKIAQDFKSGKANLSEYSGDFVDYTSISRWSQRDLNVQALIEGEEHE</sequence>
<dbReference type="SUPFAM" id="SSF52540">
    <property type="entry name" value="P-loop containing nucleoside triphosphate hydrolases"/>
    <property type="match status" value="1"/>
</dbReference>
<dbReference type="NCBIfam" id="TIGR03623">
    <property type="entry name" value="probable DNA repair protein"/>
    <property type="match status" value="1"/>
</dbReference>
<dbReference type="RefSeq" id="WP_345292946.1">
    <property type="nucleotide sequence ID" value="NZ_BAABFV010000002.1"/>
</dbReference>
<dbReference type="Pfam" id="PF12705">
    <property type="entry name" value="PDDEXK_1"/>
    <property type="match status" value="1"/>
</dbReference>
<name>A0ABP8IN45_9GAMM</name>
<dbReference type="EMBL" id="BAABFV010000002">
    <property type="protein sequence ID" value="GAA4363445.1"/>
    <property type="molecule type" value="Genomic_DNA"/>
</dbReference>
<comment type="caution">
    <text evidence="2">The sequence shown here is derived from an EMBL/GenBank/DDBJ whole genome shotgun (WGS) entry which is preliminary data.</text>
</comment>
<evidence type="ECO:0000259" key="1">
    <source>
        <dbReference type="Pfam" id="PF12705"/>
    </source>
</evidence>
<evidence type="ECO:0000313" key="2">
    <source>
        <dbReference type="EMBL" id="GAA4363445.1"/>
    </source>
</evidence>
<feature type="domain" description="PD-(D/E)XK endonuclease-like" evidence="1">
    <location>
        <begin position="608"/>
        <end position="853"/>
    </location>
</feature>
<dbReference type="InterPro" id="IPR038726">
    <property type="entry name" value="PDDEXK_AddAB-type"/>
</dbReference>
<dbReference type="InterPro" id="IPR027417">
    <property type="entry name" value="P-loop_NTPase"/>
</dbReference>
<dbReference type="InterPro" id="IPR011604">
    <property type="entry name" value="PDDEXK-like_dom_sf"/>
</dbReference>